<keyword evidence="2" id="KW-1185">Reference proteome</keyword>
<dbReference type="EMBL" id="BPLR01021720">
    <property type="protein sequence ID" value="GIX92881.1"/>
    <property type="molecule type" value="Genomic_DNA"/>
</dbReference>
<comment type="caution">
    <text evidence="1">The sequence shown here is derived from an EMBL/GenBank/DDBJ whole genome shotgun (WGS) entry which is preliminary data.</text>
</comment>
<sequence>MFRVSKGHHKELAAINLVSKYGARIFVYSTIFKVTAFHLCVVLKKDLTPRDDERLSAIDARRSFIIFIESTHVQNTALLITR</sequence>
<reference evidence="1 2" key="1">
    <citation type="submission" date="2021-06" db="EMBL/GenBank/DDBJ databases">
        <title>Caerostris extrusa draft genome.</title>
        <authorList>
            <person name="Kono N."/>
            <person name="Arakawa K."/>
        </authorList>
    </citation>
    <scope>NUCLEOTIDE SEQUENCE [LARGE SCALE GENOMIC DNA]</scope>
</reference>
<protein>
    <submittedName>
        <fullName evidence="1">Uncharacterized protein</fullName>
    </submittedName>
</protein>
<name>A0AAV4P750_CAEEX</name>
<accession>A0AAV4P750</accession>
<organism evidence="1 2">
    <name type="scientific">Caerostris extrusa</name>
    <name type="common">Bark spider</name>
    <name type="synonym">Caerostris bankana</name>
    <dbReference type="NCBI Taxonomy" id="172846"/>
    <lineage>
        <taxon>Eukaryota</taxon>
        <taxon>Metazoa</taxon>
        <taxon>Ecdysozoa</taxon>
        <taxon>Arthropoda</taxon>
        <taxon>Chelicerata</taxon>
        <taxon>Arachnida</taxon>
        <taxon>Araneae</taxon>
        <taxon>Araneomorphae</taxon>
        <taxon>Entelegynae</taxon>
        <taxon>Araneoidea</taxon>
        <taxon>Araneidae</taxon>
        <taxon>Caerostris</taxon>
    </lineage>
</organism>
<evidence type="ECO:0000313" key="1">
    <source>
        <dbReference type="EMBL" id="GIX92881.1"/>
    </source>
</evidence>
<evidence type="ECO:0000313" key="2">
    <source>
        <dbReference type="Proteomes" id="UP001054945"/>
    </source>
</evidence>
<dbReference type="Proteomes" id="UP001054945">
    <property type="component" value="Unassembled WGS sequence"/>
</dbReference>
<gene>
    <name evidence="1" type="ORF">CEXT_610521</name>
</gene>
<dbReference type="AlphaFoldDB" id="A0AAV4P750"/>
<proteinExistence type="predicted"/>